<evidence type="ECO:0000256" key="1">
    <source>
        <dbReference type="SAM" id="SignalP"/>
    </source>
</evidence>
<evidence type="ECO:0000313" key="4">
    <source>
        <dbReference type="Proteomes" id="UP000177043"/>
    </source>
</evidence>
<protein>
    <recommendedName>
        <fullName evidence="2">Peptidoglycan binding-like domain-containing protein</fullName>
    </recommendedName>
</protein>
<reference evidence="3 4" key="1">
    <citation type="journal article" date="2016" name="Nat. Commun.">
        <title>Thousands of microbial genomes shed light on interconnected biogeochemical processes in an aquifer system.</title>
        <authorList>
            <person name="Anantharaman K."/>
            <person name="Brown C.T."/>
            <person name="Hug L.A."/>
            <person name="Sharon I."/>
            <person name="Castelle C.J."/>
            <person name="Probst A.J."/>
            <person name="Thomas B.C."/>
            <person name="Singh A."/>
            <person name="Wilkins M.J."/>
            <person name="Karaoz U."/>
            <person name="Brodie E.L."/>
            <person name="Williams K.H."/>
            <person name="Hubbard S.S."/>
            <person name="Banfield J.F."/>
        </authorList>
    </citation>
    <scope>NUCLEOTIDE SEQUENCE [LARGE SCALE GENOMIC DNA]</scope>
</reference>
<feature type="signal peptide" evidence="1">
    <location>
        <begin position="1"/>
        <end position="28"/>
    </location>
</feature>
<dbReference type="InterPro" id="IPR002477">
    <property type="entry name" value="Peptidoglycan-bd-like"/>
</dbReference>
<sequence length="306" mass="31126">MIKIFTKSFLFLFFVFSLGLLVVPSVEAATTDFVADGDITVASVVYNSLTADLLILNGSKAEIWNFDSSNFIVTNPDPSAQFKVGSSDASVKSIRTRLTTGDDEVCANNTTPGTSYVTVPTQGAYFVYPSSDSCTTASSGGTGGGGGGGNKKAKPVTSAIPAVPGVSSAVPASPALANASAQASFNRALTVGSTGADVKSLQQFLNSHGFAVASVGAGSPGLETTLFGPATKAAVLKFQLANGVVLSASDLGAGRMGPLTMAKINGLLNGGVPVSVGATSREEQVKSLIAELELLKSQWQAYQASH</sequence>
<dbReference type="STRING" id="1802438.A2571_01225"/>
<comment type="caution">
    <text evidence="3">The sequence shown here is derived from an EMBL/GenBank/DDBJ whole genome shotgun (WGS) entry which is preliminary data.</text>
</comment>
<accession>A0A1G2QG84</accession>
<dbReference type="SUPFAM" id="SSF47090">
    <property type="entry name" value="PGBD-like"/>
    <property type="match status" value="1"/>
</dbReference>
<dbReference type="Gene3D" id="1.10.101.10">
    <property type="entry name" value="PGBD-like superfamily/PGBD"/>
    <property type="match status" value="1"/>
</dbReference>
<dbReference type="Proteomes" id="UP000177043">
    <property type="component" value="Unassembled WGS sequence"/>
</dbReference>
<name>A0A1G2QG84_9BACT</name>
<dbReference type="EMBL" id="MHTJ01000002">
    <property type="protein sequence ID" value="OHA58981.1"/>
    <property type="molecule type" value="Genomic_DNA"/>
</dbReference>
<feature type="domain" description="Peptidoglycan binding-like" evidence="2">
    <location>
        <begin position="194"/>
        <end position="244"/>
    </location>
</feature>
<keyword evidence="1" id="KW-0732">Signal</keyword>
<evidence type="ECO:0000313" key="3">
    <source>
        <dbReference type="EMBL" id="OHA58981.1"/>
    </source>
</evidence>
<organism evidence="3 4">
    <name type="scientific">Candidatus Vogelbacteria bacterium RIFOXYD1_FULL_44_32</name>
    <dbReference type="NCBI Taxonomy" id="1802438"/>
    <lineage>
        <taxon>Bacteria</taxon>
        <taxon>Candidatus Vogeliibacteriota</taxon>
    </lineage>
</organism>
<gene>
    <name evidence="3" type="ORF">A2571_01225</name>
</gene>
<feature type="chain" id="PRO_5009584108" description="Peptidoglycan binding-like domain-containing protein" evidence="1">
    <location>
        <begin position="29"/>
        <end position="306"/>
    </location>
</feature>
<dbReference type="AlphaFoldDB" id="A0A1G2QG84"/>
<evidence type="ECO:0000259" key="2">
    <source>
        <dbReference type="Pfam" id="PF01471"/>
    </source>
</evidence>
<proteinExistence type="predicted"/>
<dbReference type="InterPro" id="IPR036365">
    <property type="entry name" value="PGBD-like_sf"/>
</dbReference>
<dbReference type="Pfam" id="PF01471">
    <property type="entry name" value="PG_binding_1"/>
    <property type="match status" value="1"/>
</dbReference>
<dbReference type="InterPro" id="IPR036366">
    <property type="entry name" value="PGBDSf"/>
</dbReference>